<accession>A0ABS5HB05</accession>
<dbReference type="EMBL" id="JAGSSV010000006">
    <property type="protein sequence ID" value="MBR7888637.1"/>
    <property type="molecule type" value="Genomic_DNA"/>
</dbReference>
<feature type="signal peptide" evidence="1">
    <location>
        <begin position="1"/>
        <end position="25"/>
    </location>
</feature>
<keyword evidence="1" id="KW-0732">Signal</keyword>
<comment type="caution">
    <text evidence="2">The sequence shown here is derived from an EMBL/GenBank/DDBJ whole genome shotgun (WGS) entry which is preliminary data.</text>
</comment>
<dbReference type="Proteomes" id="UP000679722">
    <property type="component" value="Unassembled WGS sequence"/>
</dbReference>
<evidence type="ECO:0000313" key="3">
    <source>
        <dbReference type="Proteomes" id="UP000679722"/>
    </source>
</evidence>
<proteinExistence type="predicted"/>
<reference evidence="3" key="2">
    <citation type="submission" date="2023-07" db="EMBL/GenBank/DDBJ databases">
        <title>Marinomonas vulgaris A79, complete genome.</title>
        <authorList>
            <person name="Ying J.-J."/>
        </authorList>
    </citation>
    <scope>NUCLEOTIDE SEQUENCE [LARGE SCALE GENOMIC DNA]</scope>
    <source>
        <strain evidence="3">A79</strain>
    </source>
</reference>
<feature type="chain" id="PRO_5045089100" description="DUF4156 domain-containing protein" evidence="1">
    <location>
        <begin position="26"/>
        <end position="144"/>
    </location>
</feature>
<gene>
    <name evidence="2" type="ORF">J9B83_06740</name>
</gene>
<keyword evidence="3" id="KW-1185">Reference proteome</keyword>
<sequence length="144" mass="15121">MTMFQSVCIGALSMCLLACSSGTYVVTGQVLPEIDADQVRIFNEPPAFEYVVVGTVSASSDNGFTEETRREKALREMKEQAAKIGANGMIVDDVTQLSFRRLGTGVGVSVGSNSGVGAGIGSSFSFPTAQAKGTAIHYDANIEQ</sequence>
<name>A0ABS5HB05_9GAMM</name>
<protein>
    <recommendedName>
        <fullName evidence="4">DUF4156 domain-containing protein</fullName>
    </recommendedName>
</protein>
<dbReference type="RefSeq" id="WP_211535983.1">
    <property type="nucleotide sequence ID" value="NZ_JAGSSV010000006.1"/>
</dbReference>
<evidence type="ECO:0000313" key="2">
    <source>
        <dbReference type="EMBL" id="MBR7888637.1"/>
    </source>
</evidence>
<evidence type="ECO:0008006" key="4">
    <source>
        <dbReference type="Google" id="ProtNLM"/>
    </source>
</evidence>
<reference evidence="2 3" key="1">
    <citation type="submission" date="2021-04" db="EMBL/GenBank/DDBJ databases">
        <authorList>
            <person name="Sun C."/>
        </authorList>
    </citation>
    <scope>NUCLEOTIDE SEQUENCE [LARGE SCALE GENOMIC DNA]</scope>
    <source>
        <strain evidence="2 3">A79</strain>
    </source>
</reference>
<organism evidence="2 3">
    <name type="scientific">Marinomonas vulgaris</name>
    <dbReference type="NCBI Taxonomy" id="2823372"/>
    <lineage>
        <taxon>Bacteria</taxon>
        <taxon>Pseudomonadati</taxon>
        <taxon>Pseudomonadota</taxon>
        <taxon>Gammaproteobacteria</taxon>
        <taxon>Oceanospirillales</taxon>
        <taxon>Oceanospirillaceae</taxon>
        <taxon>Marinomonas</taxon>
    </lineage>
</organism>
<evidence type="ECO:0000256" key="1">
    <source>
        <dbReference type="SAM" id="SignalP"/>
    </source>
</evidence>